<comment type="similarity">
    <text evidence="1">Belongs to the DinB family.</text>
</comment>
<dbReference type="Proteomes" id="UP001241472">
    <property type="component" value="Unassembled WGS sequence"/>
</dbReference>
<accession>A0ABT9PTT4</accession>
<comment type="caution">
    <text evidence="3">The sequence shown here is derived from an EMBL/GenBank/DDBJ whole genome shotgun (WGS) entry which is preliminary data.</text>
</comment>
<protein>
    <submittedName>
        <fullName evidence="3">Damage-inducible protein DinB</fullName>
    </submittedName>
</protein>
<dbReference type="PANTHER" id="PTHR37302:SF3">
    <property type="entry name" value="DAMAGE-INDUCIBLE PROTEIN DINB"/>
    <property type="match status" value="1"/>
</dbReference>
<organism evidence="3 4">
    <name type="scientific">Neorhizobium huautlense</name>
    <dbReference type="NCBI Taxonomy" id="67774"/>
    <lineage>
        <taxon>Bacteria</taxon>
        <taxon>Pseudomonadati</taxon>
        <taxon>Pseudomonadota</taxon>
        <taxon>Alphaproteobacteria</taxon>
        <taxon>Hyphomicrobiales</taxon>
        <taxon>Rhizobiaceae</taxon>
        <taxon>Rhizobium/Agrobacterium group</taxon>
        <taxon>Neorhizobium</taxon>
    </lineage>
</organism>
<evidence type="ECO:0000256" key="1">
    <source>
        <dbReference type="ARBA" id="ARBA00008635"/>
    </source>
</evidence>
<dbReference type="SUPFAM" id="SSF109854">
    <property type="entry name" value="DinB/YfiT-like putative metalloenzymes"/>
    <property type="match status" value="1"/>
</dbReference>
<name>A0ABT9PTT4_9HYPH</name>
<dbReference type="Pfam" id="PF05163">
    <property type="entry name" value="DinB"/>
    <property type="match status" value="1"/>
</dbReference>
<dbReference type="PANTHER" id="PTHR37302">
    <property type="entry name" value="SLR1116 PROTEIN"/>
    <property type="match status" value="1"/>
</dbReference>
<evidence type="ECO:0000313" key="4">
    <source>
        <dbReference type="Proteomes" id="UP001241472"/>
    </source>
</evidence>
<sequence length="201" mass="23152">MAKAKRWRGSWMDIRRYFIAQAYNNAWANHRLLKACGQLSAQELAAERQNFFPSIIHTLNHILTVDWLYISALEGDCIGATAFEPEIPFPAFADLDREQRAADHRLIDHCRCLGEDGFATEVRIPRATHIQVETADRTLLHLFQHQIHHRGQVHAMLSGTRIRPPQLDEFFTADPAEQALRRQDFAELGFTEALIWETDHA</sequence>
<dbReference type="InterPro" id="IPR007837">
    <property type="entry name" value="DinB"/>
</dbReference>
<dbReference type="EMBL" id="JAUSRF010000008">
    <property type="protein sequence ID" value="MDP9837882.1"/>
    <property type="molecule type" value="Genomic_DNA"/>
</dbReference>
<dbReference type="InterPro" id="IPR034660">
    <property type="entry name" value="DinB/YfiT-like"/>
</dbReference>
<reference evidence="3 4" key="1">
    <citation type="submission" date="2023-07" db="EMBL/GenBank/DDBJ databases">
        <title>Sorghum-associated microbial communities from plants grown in Nebraska, USA.</title>
        <authorList>
            <person name="Schachtman D."/>
        </authorList>
    </citation>
    <scope>NUCLEOTIDE SEQUENCE [LARGE SCALE GENOMIC DNA]</scope>
    <source>
        <strain evidence="3 4">DS1307</strain>
    </source>
</reference>
<gene>
    <name evidence="3" type="ORF">J2T09_002642</name>
</gene>
<dbReference type="Gene3D" id="1.20.120.450">
    <property type="entry name" value="dinb family like domain"/>
    <property type="match status" value="1"/>
</dbReference>
<proteinExistence type="inferred from homology"/>
<keyword evidence="2" id="KW-0479">Metal-binding</keyword>
<keyword evidence="4" id="KW-1185">Reference proteome</keyword>
<evidence type="ECO:0000256" key="2">
    <source>
        <dbReference type="ARBA" id="ARBA00022723"/>
    </source>
</evidence>
<evidence type="ECO:0000313" key="3">
    <source>
        <dbReference type="EMBL" id="MDP9837882.1"/>
    </source>
</evidence>